<dbReference type="Gene3D" id="3.40.50.300">
    <property type="entry name" value="P-loop containing nucleotide triphosphate hydrolases"/>
    <property type="match status" value="1"/>
</dbReference>
<dbReference type="PANTHER" id="PTHR37291">
    <property type="entry name" value="5-METHYLCYTOSINE-SPECIFIC RESTRICTION ENZYME B"/>
    <property type="match status" value="1"/>
</dbReference>
<dbReference type="EMBL" id="CP095049">
    <property type="protein sequence ID" value="UOQ50690.1"/>
    <property type="molecule type" value="Genomic_DNA"/>
</dbReference>
<dbReference type="InterPro" id="IPR003593">
    <property type="entry name" value="AAA+_ATPase"/>
</dbReference>
<evidence type="ECO:0000259" key="1">
    <source>
        <dbReference type="SMART" id="SM00382"/>
    </source>
</evidence>
<dbReference type="PANTHER" id="PTHR37291:SF1">
    <property type="entry name" value="TYPE IV METHYL-DIRECTED RESTRICTION ENZYME ECOKMCRB SUBUNIT"/>
    <property type="match status" value="1"/>
</dbReference>
<dbReference type="RefSeq" id="WP_244713434.1">
    <property type="nucleotide sequence ID" value="NZ_CP095049.1"/>
</dbReference>
<accession>A0ABY4F364</accession>
<proteinExistence type="predicted"/>
<sequence>MNNNLVAPAYYVLGYKQGEGIEQQKRFVEHGLWDHDHNKTVEALVRRVPVGARVALKNYFTRGSRKKGESRAYIQVIALGTVRENEGNGQRLLIEWDAPIKPYEVQTRYQSTIAQIRAGEAQIRRIFALPTVPARPPAIYFVHPGPDGTWWPKFQEFGNAYLPAIVSESARLAFGQLRPGDVLVATTRYNQALGLGVVAPSSDSTAAGLPATELTCPVKWWIPHAAEMNANTFLVAAAFGRTKHWTRIRQAYEAQHPELLAVLNTHFPPAEPDPLSTVPLQKFPSNQILFGPPGTGKTYATAAWAVAIIEGRKVSEVEAEYYANREALQALLQTYRLRGQVEFVTFHQSFSYEDFVEGIKPTLATDDDDEEAEALSYRIEPGVFRTLSERGAAAINLWHQQQGLSSTALATPLDFTSVYTQFVATLEDKLLKGEEVVFKTKSDTAIVFDGFSPKGNLWVRHKKGQKEEPFTVSGFRLRKLYDKFKTVAEIQNVTNDITATIKGANTSAYWAVFNAFKEFEGQVAPVASPIEISNKSAWPNLLQGLVADPAAAKLAANKLDYAQVAAEILADAPRFVLIIDEINRGNVSNIFGELITLLEDDKRGGQLNAMNLKLPYSKASFQVPPNLYLLGTMNTADRSIEALDTALRRRFSFSEMPPKPNLLKAVAGVELGPLLTALNERIEYLSSRDHCLGHAWLMGVNSLEELRDAFHHKIIPQLQEYFYGNWARIRQILGKAFVEKLTLKVSLLDPVDEYDERPIRYRITDPGQWTVKSFQGLYVVNHAPSVRTSTSATDPGASAE</sequence>
<gene>
    <name evidence="2" type="ORF">MUN80_13060</name>
</gene>
<organism evidence="2 3">
    <name type="scientific">Hymenobacter cellulosivorans</name>
    <dbReference type="NCBI Taxonomy" id="2932249"/>
    <lineage>
        <taxon>Bacteria</taxon>
        <taxon>Pseudomonadati</taxon>
        <taxon>Bacteroidota</taxon>
        <taxon>Cytophagia</taxon>
        <taxon>Cytophagales</taxon>
        <taxon>Hymenobacteraceae</taxon>
        <taxon>Hymenobacter</taxon>
    </lineage>
</organism>
<dbReference type="InterPro" id="IPR027417">
    <property type="entry name" value="P-loop_NTPase"/>
</dbReference>
<feature type="domain" description="AAA+ ATPase" evidence="1">
    <location>
        <begin position="283"/>
        <end position="661"/>
    </location>
</feature>
<dbReference type="InterPro" id="IPR052934">
    <property type="entry name" value="Methyl-DNA_Rec/Restrict_Enz"/>
</dbReference>
<evidence type="ECO:0000313" key="2">
    <source>
        <dbReference type="EMBL" id="UOQ50690.1"/>
    </source>
</evidence>
<protein>
    <submittedName>
        <fullName evidence="2">AAA family ATPase</fullName>
    </submittedName>
</protein>
<keyword evidence="3" id="KW-1185">Reference proteome</keyword>
<dbReference type="SUPFAM" id="SSF52540">
    <property type="entry name" value="P-loop containing nucleoside triphosphate hydrolases"/>
    <property type="match status" value="1"/>
</dbReference>
<name>A0ABY4F364_9BACT</name>
<dbReference type="Pfam" id="PF07728">
    <property type="entry name" value="AAA_5"/>
    <property type="match status" value="1"/>
</dbReference>
<dbReference type="InterPro" id="IPR011704">
    <property type="entry name" value="ATPase_dyneun-rel_AAA"/>
</dbReference>
<dbReference type="SMART" id="SM00382">
    <property type="entry name" value="AAA"/>
    <property type="match status" value="1"/>
</dbReference>
<evidence type="ECO:0000313" key="3">
    <source>
        <dbReference type="Proteomes" id="UP000831785"/>
    </source>
</evidence>
<reference evidence="2 3" key="1">
    <citation type="submission" date="2022-04" db="EMBL/GenBank/DDBJ databases">
        <title>Hymenobacter sp. isolated from the air.</title>
        <authorList>
            <person name="Won M."/>
            <person name="Lee C.-M."/>
            <person name="Woen H.-Y."/>
            <person name="Kwon S.-W."/>
        </authorList>
    </citation>
    <scope>NUCLEOTIDE SEQUENCE [LARGE SCALE GENOMIC DNA]</scope>
    <source>
        <strain evidence="3">5116 S-27</strain>
    </source>
</reference>
<dbReference type="Proteomes" id="UP000831785">
    <property type="component" value="Chromosome"/>
</dbReference>